<reference evidence="2 3" key="1">
    <citation type="journal article" date="2012" name="Eukaryot. Cell">
        <title>Genome sequence of the Trichosporon asahii environmental strain CBS 8904.</title>
        <authorList>
            <person name="Yang R.Y."/>
            <person name="Li H.T."/>
            <person name="Zhu H."/>
            <person name="Zhou G.P."/>
            <person name="Wang M."/>
            <person name="Wang L."/>
        </authorList>
    </citation>
    <scope>NUCLEOTIDE SEQUENCE [LARGE SCALE GENOMIC DNA]</scope>
    <source>
        <strain evidence="2 3">CBS 8904</strain>
    </source>
</reference>
<evidence type="ECO:0000313" key="2">
    <source>
        <dbReference type="EMBL" id="EKD02676.1"/>
    </source>
</evidence>
<dbReference type="Proteomes" id="UP000006757">
    <property type="component" value="Unassembled WGS sequence"/>
</dbReference>
<dbReference type="HOGENOM" id="CLU_1035065_0_0_1"/>
<protein>
    <submittedName>
        <fullName evidence="2">Uncharacterized protein</fullName>
    </submittedName>
</protein>
<gene>
    <name evidence="2" type="ORF">A1Q2_02906</name>
</gene>
<sequence length="269" mass="29045">MRRQADAAVSHRRNRRSLALSCPLADFPPVRLSFSHSRIHASVLLVSLPTPLLFALRHPHLSSKSTLTTSRYILLHPPSYLRLRSSYVVYARLHSSPSTSPSSVSRPDHLRTTLLAPLAGHNHVKVARLLLCRVSHLQSREGPSLGAGDGLVARQCVPSATSSSPSPPSATGVHIGGDSERAVNAREEDELGLGLGLSVAYPVAGCLARVGSLPGHGRGGSLRRDSDNLDLQSRSSAIAALIQHEHESSRTRHRRNTRLNQEAQSRPTS</sequence>
<dbReference type="InParanoid" id="K1VQ05"/>
<proteinExistence type="predicted"/>
<evidence type="ECO:0000256" key="1">
    <source>
        <dbReference type="SAM" id="MobiDB-lite"/>
    </source>
</evidence>
<dbReference type="EMBL" id="AMBO01000277">
    <property type="protein sequence ID" value="EKD02676.1"/>
    <property type="molecule type" value="Genomic_DNA"/>
</dbReference>
<feature type="region of interest" description="Disordered" evidence="1">
    <location>
        <begin position="157"/>
        <end position="176"/>
    </location>
</feature>
<dbReference type="AlphaFoldDB" id="K1VQ05"/>
<comment type="caution">
    <text evidence="2">The sequence shown here is derived from an EMBL/GenBank/DDBJ whole genome shotgun (WGS) entry which is preliminary data.</text>
</comment>
<organism evidence="2 3">
    <name type="scientific">Trichosporon asahii var. asahii (strain CBS 8904)</name>
    <name type="common">Yeast</name>
    <dbReference type="NCBI Taxonomy" id="1220162"/>
    <lineage>
        <taxon>Eukaryota</taxon>
        <taxon>Fungi</taxon>
        <taxon>Dikarya</taxon>
        <taxon>Basidiomycota</taxon>
        <taxon>Agaricomycotina</taxon>
        <taxon>Tremellomycetes</taxon>
        <taxon>Trichosporonales</taxon>
        <taxon>Trichosporonaceae</taxon>
        <taxon>Trichosporon</taxon>
    </lineage>
</organism>
<evidence type="ECO:0000313" key="3">
    <source>
        <dbReference type="Proteomes" id="UP000006757"/>
    </source>
</evidence>
<feature type="region of interest" description="Disordered" evidence="1">
    <location>
        <begin position="244"/>
        <end position="269"/>
    </location>
</feature>
<name>K1VQ05_TRIAC</name>
<accession>K1VQ05</accession>
<keyword evidence="3" id="KW-1185">Reference proteome</keyword>